<dbReference type="Proteomes" id="UP000001880">
    <property type="component" value="Chromosome"/>
</dbReference>
<keyword evidence="3 6" id="KW-0418">Kinase</keyword>
<evidence type="ECO:0000256" key="4">
    <source>
        <dbReference type="ARBA" id="ARBA00022840"/>
    </source>
</evidence>
<dbReference type="GO" id="GO:0005524">
    <property type="term" value="F:ATP binding"/>
    <property type="evidence" value="ECO:0007669"/>
    <property type="project" value="UniProtKB-KW"/>
</dbReference>
<dbReference type="STRING" id="502025.Hoch_5792"/>
<name>D0LHC3_HALO1</name>
<dbReference type="CDD" id="cd14014">
    <property type="entry name" value="STKc_PknB_like"/>
    <property type="match status" value="1"/>
</dbReference>
<accession>D0LHC3</accession>
<evidence type="ECO:0000313" key="6">
    <source>
        <dbReference type="EMBL" id="ACY18268.1"/>
    </source>
</evidence>
<dbReference type="InterPro" id="IPR000719">
    <property type="entry name" value="Prot_kinase_dom"/>
</dbReference>
<proteinExistence type="predicted"/>
<dbReference type="Gene3D" id="3.30.200.20">
    <property type="entry name" value="Phosphorylase Kinase, domain 1"/>
    <property type="match status" value="1"/>
</dbReference>
<gene>
    <name evidence="6" type="ordered locus">Hoch_5792</name>
</gene>
<keyword evidence="7" id="KW-1185">Reference proteome</keyword>
<reference evidence="6 7" key="1">
    <citation type="journal article" date="2010" name="Stand. Genomic Sci.">
        <title>Complete genome sequence of Haliangium ochraceum type strain (SMP-2).</title>
        <authorList>
            <consortium name="US DOE Joint Genome Institute (JGI-PGF)"/>
            <person name="Ivanova N."/>
            <person name="Daum C."/>
            <person name="Lang E."/>
            <person name="Abt B."/>
            <person name="Kopitz M."/>
            <person name="Saunders E."/>
            <person name="Lapidus A."/>
            <person name="Lucas S."/>
            <person name="Glavina Del Rio T."/>
            <person name="Nolan M."/>
            <person name="Tice H."/>
            <person name="Copeland A."/>
            <person name="Cheng J.F."/>
            <person name="Chen F."/>
            <person name="Bruce D."/>
            <person name="Goodwin L."/>
            <person name="Pitluck S."/>
            <person name="Mavromatis K."/>
            <person name="Pati A."/>
            <person name="Mikhailova N."/>
            <person name="Chen A."/>
            <person name="Palaniappan K."/>
            <person name="Land M."/>
            <person name="Hauser L."/>
            <person name="Chang Y.J."/>
            <person name="Jeffries C.D."/>
            <person name="Detter J.C."/>
            <person name="Brettin T."/>
            <person name="Rohde M."/>
            <person name="Goker M."/>
            <person name="Bristow J."/>
            <person name="Markowitz V."/>
            <person name="Eisen J.A."/>
            <person name="Hugenholtz P."/>
            <person name="Kyrpides N.C."/>
            <person name="Klenk H.P."/>
        </authorList>
    </citation>
    <scope>NUCLEOTIDE SEQUENCE [LARGE SCALE GENOMIC DNA]</scope>
    <source>
        <strain evidence="7">DSM 14365 / CIP 107738 / JCM 11303 / AJ 13395 / SMP-2</strain>
    </source>
</reference>
<evidence type="ECO:0000256" key="3">
    <source>
        <dbReference type="ARBA" id="ARBA00022777"/>
    </source>
</evidence>
<evidence type="ECO:0000313" key="7">
    <source>
        <dbReference type="Proteomes" id="UP000001880"/>
    </source>
</evidence>
<protein>
    <submittedName>
        <fullName evidence="6">Serine/threonine protein kinase</fullName>
    </submittedName>
</protein>
<evidence type="ECO:0000259" key="5">
    <source>
        <dbReference type="PROSITE" id="PS50011"/>
    </source>
</evidence>
<evidence type="ECO:0000256" key="1">
    <source>
        <dbReference type="ARBA" id="ARBA00022679"/>
    </source>
</evidence>
<keyword evidence="4" id="KW-0067">ATP-binding</keyword>
<dbReference type="PANTHER" id="PTHR43289">
    <property type="entry name" value="MITOGEN-ACTIVATED PROTEIN KINASE KINASE KINASE 20-RELATED"/>
    <property type="match status" value="1"/>
</dbReference>
<dbReference type="KEGG" id="hoh:Hoch_5792"/>
<dbReference type="PROSITE" id="PS00108">
    <property type="entry name" value="PROTEIN_KINASE_ST"/>
    <property type="match status" value="1"/>
</dbReference>
<dbReference type="Gene3D" id="1.10.510.10">
    <property type="entry name" value="Transferase(Phosphotransferase) domain 1"/>
    <property type="match status" value="1"/>
</dbReference>
<dbReference type="GO" id="GO:0004674">
    <property type="term" value="F:protein serine/threonine kinase activity"/>
    <property type="evidence" value="ECO:0007669"/>
    <property type="project" value="UniProtKB-KW"/>
</dbReference>
<dbReference type="HOGENOM" id="CLU_000288_63_44_7"/>
<dbReference type="Pfam" id="PF00069">
    <property type="entry name" value="Pkinase"/>
    <property type="match status" value="1"/>
</dbReference>
<dbReference type="PROSITE" id="PS50011">
    <property type="entry name" value="PROTEIN_KINASE_DOM"/>
    <property type="match status" value="1"/>
</dbReference>
<dbReference type="SMART" id="SM00220">
    <property type="entry name" value="S_TKc"/>
    <property type="match status" value="1"/>
</dbReference>
<evidence type="ECO:0000256" key="2">
    <source>
        <dbReference type="ARBA" id="ARBA00022741"/>
    </source>
</evidence>
<dbReference type="eggNOG" id="COG0515">
    <property type="taxonomic scope" value="Bacteria"/>
</dbReference>
<keyword evidence="6" id="KW-0723">Serine/threonine-protein kinase</keyword>
<dbReference type="PANTHER" id="PTHR43289:SF6">
    <property type="entry name" value="SERINE_THREONINE-PROTEIN KINASE NEKL-3"/>
    <property type="match status" value="1"/>
</dbReference>
<organism evidence="6 7">
    <name type="scientific">Haliangium ochraceum (strain DSM 14365 / JCM 11303 / SMP-2)</name>
    <dbReference type="NCBI Taxonomy" id="502025"/>
    <lineage>
        <taxon>Bacteria</taxon>
        <taxon>Pseudomonadati</taxon>
        <taxon>Myxococcota</taxon>
        <taxon>Polyangia</taxon>
        <taxon>Haliangiales</taxon>
        <taxon>Kofleriaceae</taxon>
        <taxon>Haliangium</taxon>
    </lineage>
</organism>
<keyword evidence="1" id="KW-0808">Transferase</keyword>
<dbReference type="InterPro" id="IPR008271">
    <property type="entry name" value="Ser/Thr_kinase_AS"/>
</dbReference>
<dbReference type="SUPFAM" id="SSF56112">
    <property type="entry name" value="Protein kinase-like (PK-like)"/>
    <property type="match status" value="1"/>
</dbReference>
<dbReference type="InterPro" id="IPR011009">
    <property type="entry name" value="Kinase-like_dom_sf"/>
</dbReference>
<dbReference type="EMBL" id="CP001804">
    <property type="protein sequence ID" value="ACY18268.1"/>
    <property type="molecule type" value="Genomic_DNA"/>
</dbReference>
<keyword evidence="2" id="KW-0547">Nucleotide-binding</keyword>
<dbReference type="AlphaFoldDB" id="D0LHC3"/>
<sequence length="414" mass="44745">MARSYVGLLPGDRIGDYRVAGSPLRGGFASVFRCESVKDGSTVAIKVLDELQLNASHALTRFEQEVEAIRRIDHPNIVKQFGYGLLPDGRPYYIMEWLDGVPLRQELYNRGPLLPSEALPIVEQLGAALAAAHAVGVVHRDLKPDNIMVVPSSEGPSVKLLDFGISKLIGRGDARSRLTTTGICLGTVHYMAPEQILCDEIDIRTDIYALGILLFRMVTGALPFHASEPANVQMMHLDQPAPRASTRAPAAAVWDRVIHQCLAKRPSQRPESVAQVLSMLRSSLAESNSSLDRIVIQVEFHGSGDASWTTRDMVLDMVASVIQLAGWTIIVEAGDGIIAQSERPAKSREASRWWSGVIDTAHRLVTAASIPPIVPQVWIRPVDAPAPPPSSSGPVNPGVFVSPQLLAAAPPPSS</sequence>
<feature type="domain" description="Protein kinase" evidence="5">
    <location>
        <begin position="17"/>
        <end position="284"/>
    </location>
</feature>